<protein>
    <submittedName>
        <fullName evidence="1">Uncharacterized protein</fullName>
    </submittedName>
</protein>
<accession>A0ABQ3CVK8</accession>
<dbReference type="Proteomes" id="UP000634455">
    <property type="component" value="Unassembled WGS sequence"/>
</dbReference>
<name>A0ABQ3CVK8_9RHOB</name>
<comment type="caution">
    <text evidence="1">The sequence shown here is derived from an EMBL/GenBank/DDBJ whole genome shotgun (WGS) entry which is preliminary data.</text>
</comment>
<dbReference type="EMBL" id="BMZF01000001">
    <property type="protein sequence ID" value="GHA45382.1"/>
    <property type="molecule type" value="Genomic_DNA"/>
</dbReference>
<proteinExistence type="predicted"/>
<evidence type="ECO:0000313" key="2">
    <source>
        <dbReference type="Proteomes" id="UP000634455"/>
    </source>
</evidence>
<keyword evidence="2" id="KW-1185">Reference proteome</keyword>
<evidence type="ECO:0000313" key="1">
    <source>
        <dbReference type="EMBL" id="GHA45382.1"/>
    </source>
</evidence>
<organism evidence="1 2">
    <name type="scientific">Paramylibacter ulvae</name>
    <dbReference type="NCBI Taxonomy" id="1651968"/>
    <lineage>
        <taxon>Bacteria</taxon>
        <taxon>Pseudomonadati</taxon>
        <taxon>Pseudomonadota</taxon>
        <taxon>Alphaproteobacteria</taxon>
        <taxon>Rhodobacterales</taxon>
        <taxon>Paracoccaceae</taxon>
        <taxon>Paramylibacter</taxon>
    </lineage>
</organism>
<gene>
    <name evidence="1" type="ORF">GCM10008927_07940</name>
</gene>
<reference evidence="2" key="1">
    <citation type="journal article" date="2019" name="Int. J. Syst. Evol. Microbiol.">
        <title>The Global Catalogue of Microorganisms (GCM) 10K type strain sequencing project: providing services to taxonomists for standard genome sequencing and annotation.</title>
        <authorList>
            <consortium name="The Broad Institute Genomics Platform"/>
            <consortium name="The Broad Institute Genome Sequencing Center for Infectious Disease"/>
            <person name="Wu L."/>
            <person name="Ma J."/>
        </authorList>
    </citation>
    <scope>NUCLEOTIDE SEQUENCE [LARGE SCALE GENOMIC DNA]</scope>
    <source>
        <strain evidence="2">KCTC 32465</strain>
    </source>
</reference>
<sequence length="48" mass="5060">MIAFMGDENLGFVFQAAKCGGMDDAIAIALKRGTVRTGPFINQPTTAL</sequence>